<feature type="domain" description="HTH tetR-type" evidence="6">
    <location>
        <begin position="25"/>
        <end position="85"/>
    </location>
</feature>
<dbReference type="SUPFAM" id="SSF46689">
    <property type="entry name" value="Homeodomain-like"/>
    <property type="match status" value="1"/>
</dbReference>
<evidence type="ECO:0000256" key="3">
    <source>
        <dbReference type="ARBA" id="ARBA00023163"/>
    </source>
</evidence>
<dbReference type="Proteomes" id="UP001422074">
    <property type="component" value="Unassembled WGS sequence"/>
</dbReference>
<dbReference type="PANTHER" id="PTHR30055">
    <property type="entry name" value="HTH-TYPE TRANSCRIPTIONAL REGULATOR RUTR"/>
    <property type="match status" value="1"/>
</dbReference>
<evidence type="ECO:0000259" key="6">
    <source>
        <dbReference type="PROSITE" id="PS50977"/>
    </source>
</evidence>
<dbReference type="PANTHER" id="PTHR30055:SF234">
    <property type="entry name" value="HTH-TYPE TRANSCRIPTIONAL REGULATOR BETI"/>
    <property type="match status" value="1"/>
</dbReference>
<dbReference type="InterPro" id="IPR009057">
    <property type="entry name" value="Homeodomain-like_sf"/>
</dbReference>
<evidence type="ECO:0000313" key="8">
    <source>
        <dbReference type="Proteomes" id="UP001422074"/>
    </source>
</evidence>
<evidence type="ECO:0000256" key="1">
    <source>
        <dbReference type="ARBA" id="ARBA00023015"/>
    </source>
</evidence>
<sequence length="221" mass="23238">MSVAGIVAGRAGETPREGRRGRRRRDTLAEILAISLDVMGEEGVGGLSLAEVARRMGIKPPSLYKHFASKDAVYDALFALGARAHHDAVAAAVEGMAPGLERLETGFEASIDWCIGNPVLTQLLFWRPVPGFVPSAEAYAPTAESIALLHEGLEECVAAGALREQVLGEEGIALFTSFVSGIVTQQLANEPGAGLASGRFTRHRKAAFASFVAHYAAGSAP</sequence>
<evidence type="ECO:0000256" key="4">
    <source>
        <dbReference type="PROSITE-ProRule" id="PRU00335"/>
    </source>
</evidence>
<dbReference type="SUPFAM" id="SSF48498">
    <property type="entry name" value="Tetracyclin repressor-like, C-terminal domain"/>
    <property type="match status" value="1"/>
</dbReference>
<proteinExistence type="predicted"/>
<evidence type="ECO:0000256" key="5">
    <source>
        <dbReference type="SAM" id="MobiDB-lite"/>
    </source>
</evidence>
<gene>
    <name evidence="7" type="ORF">ABCQ75_06955</name>
</gene>
<feature type="DNA-binding region" description="H-T-H motif" evidence="4">
    <location>
        <begin position="48"/>
        <end position="67"/>
    </location>
</feature>
<protein>
    <submittedName>
        <fullName evidence="7">TetR/AcrR family transcriptional regulator</fullName>
    </submittedName>
</protein>
<keyword evidence="8" id="KW-1185">Reference proteome</keyword>
<dbReference type="Gene3D" id="1.10.357.10">
    <property type="entry name" value="Tetracycline Repressor, domain 2"/>
    <property type="match status" value="1"/>
</dbReference>
<dbReference type="Pfam" id="PF00440">
    <property type="entry name" value="TetR_N"/>
    <property type="match status" value="1"/>
</dbReference>
<keyword evidence="1" id="KW-0805">Transcription regulation</keyword>
<dbReference type="InterPro" id="IPR001647">
    <property type="entry name" value="HTH_TetR"/>
</dbReference>
<dbReference type="PRINTS" id="PR00455">
    <property type="entry name" value="HTHTETR"/>
</dbReference>
<dbReference type="EMBL" id="JBDFRB010000004">
    <property type="protein sequence ID" value="MEN2744278.1"/>
    <property type="molecule type" value="Genomic_DNA"/>
</dbReference>
<accession>A0ABU9WYK9</accession>
<feature type="region of interest" description="Disordered" evidence="5">
    <location>
        <begin position="1"/>
        <end position="23"/>
    </location>
</feature>
<dbReference type="InterPro" id="IPR036271">
    <property type="entry name" value="Tet_transcr_reg_TetR-rel_C_sf"/>
</dbReference>
<keyword evidence="3" id="KW-0804">Transcription</keyword>
<comment type="caution">
    <text evidence="7">The sequence shown here is derived from an EMBL/GenBank/DDBJ whole genome shotgun (WGS) entry which is preliminary data.</text>
</comment>
<name>A0ABU9WYK9_9MICC</name>
<reference evidence="7 8" key="1">
    <citation type="submission" date="2024-05" db="EMBL/GenBank/DDBJ databases">
        <title>Sinomonas sp. nov., isolated from a waste landfill.</title>
        <authorList>
            <person name="Zhao Y."/>
        </authorList>
    </citation>
    <scope>NUCLEOTIDE SEQUENCE [LARGE SCALE GENOMIC DNA]</scope>
    <source>
        <strain evidence="7 8">CCTCC AB2014300</strain>
    </source>
</reference>
<dbReference type="InterPro" id="IPR050109">
    <property type="entry name" value="HTH-type_TetR-like_transc_reg"/>
</dbReference>
<evidence type="ECO:0000256" key="2">
    <source>
        <dbReference type="ARBA" id="ARBA00023125"/>
    </source>
</evidence>
<organism evidence="7 8">
    <name type="scientific">Sinomonas halotolerans</name>
    <dbReference type="NCBI Taxonomy" id="1644133"/>
    <lineage>
        <taxon>Bacteria</taxon>
        <taxon>Bacillati</taxon>
        <taxon>Actinomycetota</taxon>
        <taxon>Actinomycetes</taxon>
        <taxon>Micrococcales</taxon>
        <taxon>Micrococcaceae</taxon>
        <taxon>Sinomonas</taxon>
    </lineage>
</organism>
<keyword evidence="2 4" id="KW-0238">DNA-binding</keyword>
<evidence type="ECO:0000313" key="7">
    <source>
        <dbReference type="EMBL" id="MEN2744278.1"/>
    </source>
</evidence>
<dbReference type="PROSITE" id="PS50977">
    <property type="entry name" value="HTH_TETR_2"/>
    <property type="match status" value="1"/>
</dbReference>
<dbReference type="RefSeq" id="WP_345884200.1">
    <property type="nucleotide sequence ID" value="NZ_JBDFRB010000004.1"/>
</dbReference>